<dbReference type="AlphaFoldDB" id="A0A1M7ZJ00"/>
<keyword evidence="2" id="KW-1185">Reference proteome</keyword>
<organism evidence="1 2">
    <name type="scientific">Algoriphagus zhangzhouensis</name>
    <dbReference type="NCBI Taxonomy" id="1073327"/>
    <lineage>
        <taxon>Bacteria</taxon>
        <taxon>Pseudomonadati</taxon>
        <taxon>Bacteroidota</taxon>
        <taxon>Cytophagia</taxon>
        <taxon>Cytophagales</taxon>
        <taxon>Cyclobacteriaceae</taxon>
        <taxon>Algoriphagus</taxon>
    </lineage>
</organism>
<proteinExistence type="predicted"/>
<evidence type="ECO:0000313" key="1">
    <source>
        <dbReference type="EMBL" id="SHO64799.1"/>
    </source>
</evidence>
<reference evidence="2" key="1">
    <citation type="submission" date="2016-12" db="EMBL/GenBank/DDBJ databases">
        <authorList>
            <person name="Varghese N."/>
            <person name="Submissions S."/>
        </authorList>
    </citation>
    <scope>NUCLEOTIDE SEQUENCE [LARGE SCALE GENOMIC DNA]</scope>
    <source>
        <strain evidence="2">DSM 25035</strain>
    </source>
</reference>
<evidence type="ECO:0000313" key="2">
    <source>
        <dbReference type="Proteomes" id="UP000184609"/>
    </source>
</evidence>
<sequence>MKIILLGYIVRGPVGGLVWHHFQYALGLKLLGNDVLFLEQSGNYPSCYNPVSHEFSTDPSFGLEFINSIFSKHGLKHQWAYFDEHSNQWHGKTKQEVITFSKDADILLNLSGINQLDDIFLNIPIKAFIDTDPLFTQIRLLKNPAMNQNAKEHNAFFSFGENIGNEDCIIPSHQYNWAPTRQPVIPGLWIQSKEITSKANWTTVMQWESYENVEWNGKVFGMKSDSFQGFLNTPKIFKEQFELALGGSTAPTEKLKTYGWNIINPTEVTLTPESYQMYISQSKGEWSVAKEGYVSSNSGWFSERSAAYLMSGKPVVVQETGFSKFIKSGKGLFSFKSPLELESIFNEINLDYNSQSKHAREIAMEYFHFEKVLKHLLEKI</sequence>
<evidence type="ECO:0008006" key="3">
    <source>
        <dbReference type="Google" id="ProtNLM"/>
    </source>
</evidence>
<dbReference type="EMBL" id="FRXN01000006">
    <property type="protein sequence ID" value="SHO64799.1"/>
    <property type="molecule type" value="Genomic_DNA"/>
</dbReference>
<name>A0A1M7ZJ00_9BACT</name>
<dbReference type="OrthoDB" id="513439at2"/>
<protein>
    <recommendedName>
        <fullName evidence="3">Glycosyl transferases group 1</fullName>
    </recommendedName>
</protein>
<accession>A0A1M7ZJ00</accession>
<dbReference type="RefSeq" id="WP_083586518.1">
    <property type="nucleotide sequence ID" value="NZ_FRXN01000006.1"/>
</dbReference>
<dbReference type="Proteomes" id="UP000184609">
    <property type="component" value="Unassembled WGS sequence"/>
</dbReference>
<gene>
    <name evidence="1" type="ORF">SAMN04488108_3662</name>
</gene>
<dbReference type="STRING" id="1073327.SAMN04488108_3662"/>